<comment type="similarity">
    <text evidence="7">Belongs to the DVL/RTFL small polypeptides family.</text>
</comment>
<dbReference type="Proteomes" id="UP001229421">
    <property type="component" value="Unassembled WGS sequence"/>
</dbReference>
<name>A0AAD8JYC3_TARER</name>
<dbReference type="InterPro" id="IPR051525">
    <property type="entry name" value="DVL_RTFL_regulatory"/>
</dbReference>
<comment type="caution">
    <text evidence="9">The sequence shown here is derived from an EMBL/GenBank/DDBJ whole genome shotgun (WGS) entry which is preliminary data.</text>
</comment>
<keyword evidence="5" id="KW-1133">Transmembrane helix</keyword>
<dbReference type="Pfam" id="PF08137">
    <property type="entry name" value="DVL"/>
    <property type="match status" value="1"/>
</dbReference>
<evidence type="ECO:0000313" key="9">
    <source>
        <dbReference type="EMBL" id="KAK1409780.1"/>
    </source>
</evidence>
<dbReference type="PANTHER" id="PTHR33102">
    <property type="entry name" value="DVL19-RELATED-RELATED"/>
    <property type="match status" value="1"/>
</dbReference>
<accession>A0AAD8JYC3</accession>
<keyword evidence="10" id="KW-1185">Reference proteome</keyword>
<dbReference type="EMBL" id="JAUHHV010000010">
    <property type="protein sequence ID" value="KAK1409780.1"/>
    <property type="molecule type" value="Genomic_DNA"/>
</dbReference>
<evidence type="ECO:0000256" key="2">
    <source>
        <dbReference type="ARBA" id="ARBA00022473"/>
    </source>
</evidence>
<gene>
    <name evidence="9" type="ORF">QVD17_36309</name>
</gene>
<evidence type="ECO:0000256" key="5">
    <source>
        <dbReference type="ARBA" id="ARBA00022989"/>
    </source>
</evidence>
<reference evidence="9" key="1">
    <citation type="journal article" date="2023" name="bioRxiv">
        <title>Improved chromosome-level genome assembly for marigold (Tagetes erecta).</title>
        <authorList>
            <person name="Jiang F."/>
            <person name="Yuan L."/>
            <person name="Wang S."/>
            <person name="Wang H."/>
            <person name="Xu D."/>
            <person name="Wang A."/>
            <person name="Fan W."/>
        </authorList>
    </citation>
    <scope>NUCLEOTIDE SEQUENCE</scope>
    <source>
        <strain evidence="9">WSJ</strain>
        <tissue evidence="9">Leaf</tissue>
    </source>
</reference>
<sequence>MEVEEISNNKQDDDCNGTGGDSRCKRTTFGEKCSNIAKKQRAKFYIVRRCVAMLVCWRGLPHLPLREGVVDEGGEEEDKLARKLLLAKQGRTTRL</sequence>
<keyword evidence="3" id="KW-1003">Cell membrane</keyword>
<protein>
    <submittedName>
        <fullName evidence="9">Uncharacterized protein</fullName>
    </submittedName>
</protein>
<dbReference type="GO" id="GO:0005886">
    <property type="term" value="C:plasma membrane"/>
    <property type="evidence" value="ECO:0007669"/>
    <property type="project" value="UniProtKB-SubCell"/>
</dbReference>
<evidence type="ECO:0000256" key="6">
    <source>
        <dbReference type="ARBA" id="ARBA00023136"/>
    </source>
</evidence>
<keyword evidence="6" id="KW-0472">Membrane</keyword>
<proteinExistence type="inferred from homology"/>
<evidence type="ECO:0000256" key="1">
    <source>
        <dbReference type="ARBA" id="ARBA00004162"/>
    </source>
</evidence>
<evidence type="ECO:0000256" key="4">
    <source>
        <dbReference type="ARBA" id="ARBA00022692"/>
    </source>
</evidence>
<keyword evidence="2" id="KW-0217">Developmental protein</keyword>
<evidence type="ECO:0000313" key="10">
    <source>
        <dbReference type="Proteomes" id="UP001229421"/>
    </source>
</evidence>
<evidence type="ECO:0000256" key="7">
    <source>
        <dbReference type="ARBA" id="ARBA00024340"/>
    </source>
</evidence>
<feature type="region of interest" description="Disordered" evidence="8">
    <location>
        <begin position="1"/>
        <end position="25"/>
    </location>
</feature>
<organism evidence="9 10">
    <name type="scientific">Tagetes erecta</name>
    <name type="common">African marigold</name>
    <dbReference type="NCBI Taxonomy" id="13708"/>
    <lineage>
        <taxon>Eukaryota</taxon>
        <taxon>Viridiplantae</taxon>
        <taxon>Streptophyta</taxon>
        <taxon>Embryophyta</taxon>
        <taxon>Tracheophyta</taxon>
        <taxon>Spermatophyta</taxon>
        <taxon>Magnoliopsida</taxon>
        <taxon>eudicotyledons</taxon>
        <taxon>Gunneridae</taxon>
        <taxon>Pentapetalae</taxon>
        <taxon>asterids</taxon>
        <taxon>campanulids</taxon>
        <taxon>Asterales</taxon>
        <taxon>Asteraceae</taxon>
        <taxon>Asteroideae</taxon>
        <taxon>Heliantheae alliance</taxon>
        <taxon>Tageteae</taxon>
        <taxon>Tagetes</taxon>
    </lineage>
</organism>
<dbReference type="GO" id="GO:0008285">
    <property type="term" value="P:negative regulation of cell population proliferation"/>
    <property type="evidence" value="ECO:0007669"/>
    <property type="project" value="InterPro"/>
</dbReference>
<comment type="subcellular location">
    <subcellularLocation>
        <location evidence="1">Cell membrane</location>
        <topology evidence="1">Single-pass membrane protein</topology>
    </subcellularLocation>
</comment>
<dbReference type="GO" id="GO:0048367">
    <property type="term" value="P:shoot system development"/>
    <property type="evidence" value="ECO:0007669"/>
    <property type="project" value="UniProtKB-ARBA"/>
</dbReference>
<evidence type="ECO:0000256" key="8">
    <source>
        <dbReference type="SAM" id="MobiDB-lite"/>
    </source>
</evidence>
<keyword evidence="4" id="KW-0812">Transmembrane</keyword>
<dbReference type="InterPro" id="IPR012552">
    <property type="entry name" value="DVL"/>
</dbReference>
<evidence type="ECO:0000256" key="3">
    <source>
        <dbReference type="ARBA" id="ARBA00022475"/>
    </source>
</evidence>
<dbReference type="AlphaFoldDB" id="A0AAD8JYC3"/>